<evidence type="ECO:0000259" key="8">
    <source>
        <dbReference type="PROSITE" id="PS50901"/>
    </source>
</evidence>
<dbReference type="InterPro" id="IPR002543">
    <property type="entry name" value="FtsK_dom"/>
</dbReference>
<accession>A0ABX0A9P9</accession>
<dbReference type="Proteomes" id="UP000743899">
    <property type="component" value="Unassembled WGS sequence"/>
</dbReference>
<feature type="region of interest" description="Disordered" evidence="7">
    <location>
        <begin position="53"/>
        <end position="117"/>
    </location>
</feature>
<reference evidence="9 10" key="1">
    <citation type="submission" date="2020-01" db="EMBL/GenBank/DDBJ databases">
        <title>A novel Bacillus sp. from Pasinler.</title>
        <authorList>
            <person name="Adiguzel A."/>
            <person name="Ay H."/>
            <person name="Baltaci M.O."/>
        </authorList>
    </citation>
    <scope>NUCLEOTIDE SEQUENCE [LARGE SCALE GENOMIC DNA]</scope>
    <source>
        <strain evidence="9 10">P1</strain>
    </source>
</reference>
<comment type="caution">
    <text evidence="9">The sequence shown here is derived from an EMBL/GenBank/DDBJ whole genome shotgun (WGS) entry which is preliminary data.</text>
</comment>
<dbReference type="Pfam" id="PF09397">
    <property type="entry name" value="FtsK_gamma"/>
    <property type="match status" value="1"/>
</dbReference>
<evidence type="ECO:0000313" key="10">
    <source>
        <dbReference type="Proteomes" id="UP000743899"/>
    </source>
</evidence>
<protein>
    <recommendedName>
        <fullName evidence="8">FtsK domain-containing protein</fullName>
    </recommendedName>
</protein>
<evidence type="ECO:0000256" key="2">
    <source>
        <dbReference type="ARBA" id="ARBA00022741"/>
    </source>
</evidence>
<dbReference type="PANTHER" id="PTHR22683">
    <property type="entry name" value="SPORULATION PROTEIN RELATED"/>
    <property type="match status" value="1"/>
</dbReference>
<evidence type="ECO:0000256" key="7">
    <source>
        <dbReference type="SAM" id="MobiDB-lite"/>
    </source>
</evidence>
<feature type="compositionally biased region" description="Basic and acidic residues" evidence="7">
    <location>
        <begin position="146"/>
        <end position="165"/>
    </location>
</feature>
<dbReference type="InterPro" id="IPR018541">
    <property type="entry name" value="Ftsk_gamma"/>
</dbReference>
<keyword evidence="3" id="KW-0159">Chromosome partition</keyword>
<feature type="domain" description="FtsK" evidence="8">
    <location>
        <begin position="688"/>
        <end position="876"/>
    </location>
</feature>
<feature type="region of interest" description="Disordered" evidence="7">
    <location>
        <begin position="490"/>
        <end position="538"/>
    </location>
</feature>
<sequence>METRVAYQYPRNNRSNVKTPKTFSNRKQGTRPVKKLPISEIQNSLYERYPKLKEIHNRNTEKQEKRVTEPIGKPVFEKKELQQKPKIEKQQSKQPEKPKIGSRRFRPTEVPSPIYGFQKRVKEREEPKVADVVEFELSSFESSPSKIDEKQQMKENDRQTNDRHHLGVNITQDLALVNDTKLNENIDNLDLEKDSQGETTKFVEIEGPNETIDQFEKDSNLQGETEDFNSVIEESSQNVYEDVKQETIVTQFDNELIEVEESLIDETLEYVRKSLITGNDQHDPTGEVEEQDGFEVIVPVIEESNQSVHDDVEHATNVAQSESEVASIDGTEDSVHESVQIIENDQCDTVNELAETEEEPSLIEEISEQSEIVHEKIEYEADAIEIELTKSVSEETSHVIENEAIADVEIEDENVIVDNEIHEKNESIESDVESFEQSEENHEPSAEDLTNSEEQETRQPTAKRHIPFNVIMLKSDREKLKRRQEAIQARNRFLQRQTETKQEVPKQETQQINDEQQTESQQSNDVNEQKNSANHEVAATKIEENDKIVSYENYEFPSREFLQIRQIEQSDEDWIEKQREILDQTLKSFNVGAKVVNVSVGPAVTRFELSPDMGVKVSKITSLTDDIKLSLAARDIRIEAPIPGKHTIGIEVPNRKARPVFLREIIDRSAFIEAESPLTVGLGLDITGKPIMTDLKKMPHGLIAGATGSGKSVSINTFIVSLLYKARPDEVKLLLIDPKMVELAPYNGIPHLISPVITNVKAATQSLKWAVEEMERRYELFAHLGVRDISKFNERADDKHRLPYIVIIIDELADLMMMAPADVEEAIARIAQKARACGIHLLIATQRPSVDVITGLIKANVPTRIAFSVSSQIDSRTILDVSGAERLLGKGDMLFIENGTSKPIRIQGAFISDEEIEKVVDHVRTQGEPNYLFEQEELMKKSDFEEQDELLFDACKFAVEQGHISTSSLQRQFRIGYNRAARMIDMMEEKGIITDSKGSKPRDVLITEQDLEKLNGLN</sequence>
<dbReference type="InterPro" id="IPR003593">
    <property type="entry name" value="AAA+_ATPase"/>
</dbReference>
<evidence type="ECO:0000256" key="5">
    <source>
        <dbReference type="ARBA" id="ARBA00023125"/>
    </source>
</evidence>
<feature type="region of interest" description="Disordered" evidence="7">
    <location>
        <begin position="420"/>
        <end position="467"/>
    </location>
</feature>
<feature type="compositionally biased region" description="Basic and acidic residues" evidence="7">
    <location>
        <begin position="53"/>
        <end position="68"/>
    </location>
</feature>
<dbReference type="CDD" id="cd01127">
    <property type="entry name" value="TrwB_TraG_TraD_VirD4"/>
    <property type="match status" value="1"/>
</dbReference>
<dbReference type="SUPFAM" id="SSF52540">
    <property type="entry name" value="P-loop containing nucleoside triphosphate hydrolases"/>
    <property type="match status" value="1"/>
</dbReference>
<feature type="compositionally biased region" description="Polar residues" evidence="7">
    <location>
        <begin position="507"/>
        <end position="534"/>
    </location>
</feature>
<feature type="compositionally biased region" description="Basic and acidic residues" evidence="7">
    <location>
        <begin position="75"/>
        <end position="99"/>
    </location>
</feature>
<dbReference type="InterPro" id="IPR036388">
    <property type="entry name" value="WH-like_DNA-bd_sf"/>
</dbReference>
<gene>
    <name evidence="9" type="ORF">GW534_14820</name>
</gene>
<feature type="region of interest" description="Disordered" evidence="7">
    <location>
        <begin position="1"/>
        <end position="37"/>
    </location>
</feature>
<dbReference type="Pfam" id="PF01580">
    <property type="entry name" value="FtsK_SpoIIIE"/>
    <property type="match status" value="1"/>
</dbReference>
<dbReference type="EMBL" id="JAACYS010000096">
    <property type="protein sequence ID" value="NCU18945.1"/>
    <property type="molecule type" value="Genomic_DNA"/>
</dbReference>
<feature type="region of interest" description="Disordered" evidence="7">
    <location>
        <begin position="140"/>
        <end position="165"/>
    </location>
</feature>
<dbReference type="InterPro" id="IPR050206">
    <property type="entry name" value="FtsK/SpoIIIE/SftA"/>
</dbReference>
<dbReference type="SUPFAM" id="SSF46785">
    <property type="entry name" value="Winged helix' DNA-binding domain"/>
    <property type="match status" value="1"/>
</dbReference>
<keyword evidence="10" id="KW-1185">Reference proteome</keyword>
<comment type="similarity">
    <text evidence="1">Belongs to the FtsK/SpoIIIE/SftA family.</text>
</comment>
<keyword evidence="5" id="KW-0238">DNA-binding</keyword>
<dbReference type="InterPro" id="IPR036390">
    <property type="entry name" value="WH_DNA-bd_sf"/>
</dbReference>
<evidence type="ECO:0000256" key="3">
    <source>
        <dbReference type="ARBA" id="ARBA00022829"/>
    </source>
</evidence>
<feature type="compositionally biased region" description="Acidic residues" evidence="7">
    <location>
        <begin position="428"/>
        <end position="438"/>
    </location>
</feature>
<dbReference type="SMART" id="SM00843">
    <property type="entry name" value="Ftsk_gamma"/>
    <property type="match status" value="1"/>
</dbReference>
<evidence type="ECO:0000256" key="6">
    <source>
        <dbReference type="PROSITE-ProRule" id="PRU00289"/>
    </source>
</evidence>
<dbReference type="SMART" id="SM00382">
    <property type="entry name" value="AAA"/>
    <property type="match status" value="1"/>
</dbReference>
<dbReference type="Pfam" id="PF17854">
    <property type="entry name" value="FtsK_alpha"/>
    <property type="match status" value="1"/>
</dbReference>
<dbReference type="InterPro" id="IPR027417">
    <property type="entry name" value="P-loop_NTPase"/>
</dbReference>
<keyword evidence="2 6" id="KW-0547">Nucleotide-binding</keyword>
<feature type="binding site" evidence="6">
    <location>
        <begin position="705"/>
        <end position="712"/>
    </location>
    <ligand>
        <name>ATP</name>
        <dbReference type="ChEBI" id="CHEBI:30616"/>
    </ligand>
</feature>
<feature type="compositionally biased region" description="Polar residues" evidence="7">
    <location>
        <begin position="10"/>
        <end position="27"/>
    </location>
</feature>
<evidence type="ECO:0000313" key="9">
    <source>
        <dbReference type="EMBL" id="NCU18945.1"/>
    </source>
</evidence>
<dbReference type="InterPro" id="IPR041027">
    <property type="entry name" value="FtsK_alpha"/>
</dbReference>
<name>A0ABX0A9P9_9BACI</name>
<dbReference type="PANTHER" id="PTHR22683:SF42">
    <property type="entry name" value="DNA TRANSLOCASE SFTA"/>
    <property type="match status" value="1"/>
</dbReference>
<keyword evidence="4 6" id="KW-0067">ATP-binding</keyword>
<dbReference type="Gene3D" id="3.30.980.40">
    <property type="match status" value="1"/>
</dbReference>
<organism evidence="9 10">
    <name type="scientific">Pallidibacillus pasinlerensis</name>
    <dbReference type="NCBI Taxonomy" id="2703818"/>
    <lineage>
        <taxon>Bacteria</taxon>
        <taxon>Bacillati</taxon>
        <taxon>Bacillota</taxon>
        <taxon>Bacilli</taxon>
        <taxon>Bacillales</taxon>
        <taxon>Bacillaceae</taxon>
        <taxon>Pallidibacillus</taxon>
    </lineage>
</organism>
<evidence type="ECO:0000256" key="4">
    <source>
        <dbReference type="ARBA" id="ARBA00022840"/>
    </source>
</evidence>
<dbReference type="PROSITE" id="PS50901">
    <property type="entry name" value="FTSK"/>
    <property type="match status" value="1"/>
</dbReference>
<dbReference type="Gene3D" id="1.10.10.10">
    <property type="entry name" value="Winged helix-like DNA-binding domain superfamily/Winged helix DNA-binding domain"/>
    <property type="match status" value="1"/>
</dbReference>
<proteinExistence type="inferred from homology"/>
<dbReference type="Gene3D" id="3.40.50.300">
    <property type="entry name" value="P-loop containing nucleotide triphosphate hydrolases"/>
    <property type="match status" value="1"/>
</dbReference>
<evidence type="ECO:0000256" key="1">
    <source>
        <dbReference type="ARBA" id="ARBA00006474"/>
    </source>
</evidence>